<proteinExistence type="predicted"/>
<evidence type="ECO:0000256" key="2">
    <source>
        <dbReference type="SAM" id="SignalP"/>
    </source>
</evidence>
<feature type="signal peptide" evidence="2">
    <location>
        <begin position="1"/>
        <end position="18"/>
    </location>
</feature>
<sequence>MARFVAWPLALFAATALAVSSNDLGSVLQRQHNLTTFYDLIKNNSDVLLQLPSSDGVTICAASDAAFSNIPYTSLNGVWDPDDKAKTTAFLQYHIIKGSINTGDLQSGPAYLEPTLLTASEYTNVTSGQNVLLNKQPGDVVVLTSSLGTRCTVLERDIAFQGGRIQIIDNLLIPPAPLRATAETFQAQSFVAGLYAAGLMPDVGERRNITVFAPRDAAMELVGGSLEKLGGGGGGGALARVMGYHIVPDRILSSADLANGTVLATLSRGGSNDTSGNSSSGGSSSSSPGLTVRQEGNSKFVNAAQIVQPDILLANGIMHLVADVLNPDAPAAVPNASLATQTPAFPVSVASRPFASALPCTADCPTSTDSASASATATTATMGSGGKSKSSKNNGVPAPTAHAAVAALGVLGAGLLL</sequence>
<dbReference type="PANTHER" id="PTHR10900:SF77">
    <property type="entry name" value="FI19380P1"/>
    <property type="match status" value="1"/>
</dbReference>
<gene>
    <name evidence="4" type="ORF">IF1G_00606</name>
</gene>
<name>A0A545VG21_9HYPO</name>
<dbReference type="InterPro" id="IPR000782">
    <property type="entry name" value="FAS1_domain"/>
</dbReference>
<dbReference type="PANTHER" id="PTHR10900">
    <property type="entry name" value="PERIOSTIN-RELATED"/>
    <property type="match status" value="1"/>
</dbReference>
<comment type="caution">
    <text evidence="4">The sequence shown here is derived from an EMBL/GenBank/DDBJ whole genome shotgun (WGS) entry which is preliminary data.</text>
</comment>
<organism evidence="4 5">
    <name type="scientific">Cordyceps javanica</name>
    <dbReference type="NCBI Taxonomy" id="43265"/>
    <lineage>
        <taxon>Eukaryota</taxon>
        <taxon>Fungi</taxon>
        <taxon>Dikarya</taxon>
        <taxon>Ascomycota</taxon>
        <taxon>Pezizomycotina</taxon>
        <taxon>Sordariomycetes</taxon>
        <taxon>Hypocreomycetidae</taxon>
        <taxon>Hypocreales</taxon>
        <taxon>Cordycipitaceae</taxon>
        <taxon>Cordyceps</taxon>
    </lineage>
</organism>
<dbReference type="InterPro" id="IPR050904">
    <property type="entry name" value="Adhesion/Biosynth-related"/>
</dbReference>
<evidence type="ECO:0000256" key="1">
    <source>
        <dbReference type="SAM" id="MobiDB-lite"/>
    </source>
</evidence>
<dbReference type="GO" id="GO:0016236">
    <property type="term" value="P:macroautophagy"/>
    <property type="evidence" value="ECO:0007669"/>
    <property type="project" value="TreeGrafter"/>
</dbReference>
<dbReference type="AlphaFoldDB" id="A0A545VG21"/>
<dbReference type="Proteomes" id="UP000315783">
    <property type="component" value="Unassembled WGS sequence"/>
</dbReference>
<dbReference type="EMBL" id="SPUK01000001">
    <property type="protein sequence ID" value="TQW00675.1"/>
    <property type="molecule type" value="Genomic_DNA"/>
</dbReference>
<feature type="domain" description="FAS1" evidence="3">
    <location>
        <begin position="21"/>
        <end position="172"/>
    </location>
</feature>
<evidence type="ECO:0000313" key="4">
    <source>
        <dbReference type="EMBL" id="TQW00675.1"/>
    </source>
</evidence>
<evidence type="ECO:0000313" key="5">
    <source>
        <dbReference type="Proteomes" id="UP000315783"/>
    </source>
</evidence>
<dbReference type="Gene3D" id="2.30.180.10">
    <property type="entry name" value="FAS1 domain"/>
    <property type="match status" value="2"/>
</dbReference>
<keyword evidence="2" id="KW-0732">Signal</keyword>
<dbReference type="OrthoDB" id="286301at2759"/>
<dbReference type="SMART" id="SM00554">
    <property type="entry name" value="FAS1"/>
    <property type="match status" value="2"/>
</dbReference>
<dbReference type="InterPro" id="IPR036378">
    <property type="entry name" value="FAS1_dom_sf"/>
</dbReference>
<reference evidence="4 5" key="1">
    <citation type="journal article" date="2019" name="Appl. Microbiol. Biotechnol.">
        <title>Genome sequence of Isaria javanica and comparative genome analysis insights into family S53 peptidase evolution in fungal entomopathogens.</title>
        <authorList>
            <person name="Lin R."/>
            <person name="Zhang X."/>
            <person name="Xin B."/>
            <person name="Zou M."/>
            <person name="Gao Y."/>
            <person name="Qin F."/>
            <person name="Hu Q."/>
            <person name="Xie B."/>
            <person name="Cheng X."/>
        </authorList>
    </citation>
    <scope>NUCLEOTIDE SEQUENCE [LARGE SCALE GENOMIC DNA]</scope>
    <source>
        <strain evidence="4 5">IJ1G</strain>
    </source>
</reference>
<protein>
    <submittedName>
        <fullName evidence="4">Beta-Ig-H3/Fasciclin</fullName>
    </submittedName>
</protein>
<feature type="region of interest" description="Disordered" evidence="1">
    <location>
        <begin position="266"/>
        <end position="293"/>
    </location>
</feature>
<evidence type="ECO:0000259" key="3">
    <source>
        <dbReference type="PROSITE" id="PS50213"/>
    </source>
</evidence>
<dbReference type="STRING" id="43265.A0A545VG21"/>
<feature type="domain" description="FAS1" evidence="3">
    <location>
        <begin position="174"/>
        <end position="325"/>
    </location>
</feature>
<keyword evidence="5" id="KW-1185">Reference proteome</keyword>
<dbReference type="Pfam" id="PF02469">
    <property type="entry name" value="Fasciclin"/>
    <property type="match status" value="2"/>
</dbReference>
<dbReference type="SUPFAM" id="SSF82153">
    <property type="entry name" value="FAS1 domain"/>
    <property type="match status" value="2"/>
</dbReference>
<feature type="chain" id="PRO_5021874646" evidence="2">
    <location>
        <begin position="19"/>
        <end position="417"/>
    </location>
</feature>
<accession>A0A545VG21</accession>
<feature type="compositionally biased region" description="Low complexity" evidence="1">
    <location>
        <begin position="267"/>
        <end position="289"/>
    </location>
</feature>
<dbReference type="PROSITE" id="PS50213">
    <property type="entry name" value="FAS1"/>
    <property type="match status" value="2"/>
</dbReference>
<dbReference type="GO" id="GO:0000329">
    <property type="term" value="C:fungal-type vacuole membrane"/>
    <property type="evidence" value="ECO:0007669"/>
    <property type="project" value="TreeGrafter"/>
</dbReference>